<dbReference type="EMBL" id="OV121132">
    <property type="protein sequence ID" value="CAH0547368.1"/>
    <property type="molecule type" value="Genomic_DNA"/>
</dbReference>
<evidence type="ECO:0000256" key="5">
    <source>
        <dbReference type="ARBA" id="ARBA00023136"/>
    </source>
</evidence>
<evidence type="ECO:0008006" key="9">
    <source>
        <dbReference type="Google" id="ProtNLM"/>
    </source>
</evidence>
<gene>
    <name evidence="7" type="ORF">MELIAE_LOCUS1373</name>
</gene>
<evidence type="ECO:0000256" key="4">
    <source>
        <dbReference type="ARBA" id="ARBA00022989"/>
    </source>
</evidence>
<dbReference type="GO" id="GO:0016020">
    <property type="term" value="C:membrane"/>
    <property type="evidence" value="ECO:0007669"/>
    <property type="project" value="UniProtKB-SubCell"/>
</dbReference>
<keyword evidence="3 6" id="KW-0812">Transmembrane</keyword>
<evidence type="ECO:0000256" key="1">
    <source>
        <dbReference type="ARBA" id="ARBA00004141"/>
    </source>
</evidence>
<protein>
    <recommendedName>
        <fullName evidence="9">Transmembrane protein 234 homolog</fullName>
    </recommendedName>
</protein>
<name>A0A9P0FBZ7_BRAAE</name>
<dbReference type="InterPro" id="IPR018908">
    <property type="entry name" value="TMEM234"/>
</dbReference>
<evidence type="ECO:0000256" key="2">
    <source>
        <dbReference type="ARBA" id="ARBA00005977"/>
    </source>
</evidence>
<dbReference type="InterPro" id="IPR037185">
    <property type="entry name" value="EmrE-like"/>
</dbReference>
<dbReference type="SUPFAM" id="SSF103481">
    <property type="entry name" value="Multidrug resistance efflux transporter EmrE"/>
    <property type="match status" value="1"/>
</dbReference>
<dbReference type="AlphaFoldDB" id="A0A9P0FBZ7"/>
<comment type="subcellular location">
    <subcellularLocation>
        <location evidence="1">Membrane</location>
        <topology evidence="1">Multi-pass membrane protein</topology>
    </subcellularLocation>
</comment>
<keyword evidence="8" id="KW-1185">Reference proteome</keyword>
<feature type="transmembrane region" description="Helical" evidence="6">
    <location>
        <begin position="77"/>
        <end position="98"/>
    </location>
</feature>
<keyword evidence="4 6" id="KW-1133">Transmembrane helix</keyword>
<dbReference type="PANTHER" id="PTHR28668:SF1">
    <property type="entry name" value="TRANSMEMBRANE PROTEIN 234"/>
    <property type="match status" value="1"/>
</dbReference>
<proteinExistence type="inferred from homology"/>
<sequence>MIYELFSLIGVAALWGGTNPLIKRNSKEIVQVKANNAFMQFVLELKYLFTNVQYLVPMALNQLGSVLYFFTLQHVDLSLSVPVANSLTFVFTAIVGCFLGEKLPTRETCLGIFLILLGTAICYYDKLVLNNSGN</sequence>
<feature type="transmembrane region" description="Helical" evidence="6">
    <location>
        <begin position="54"/>
        <end position="71"/>
    </location>
</feature>
<keyword evidence="5 6" id="KW-0472">Membrane</keyword>
<evidence type="ECO:0000313" key="7">
    <source>
        <dbReference type="EMBL" id="CAH0547368.1"/>
    </source>
</evidence>
<organism evidence="7 8">
    <name type="scientific">Brassicogethes aeneus</name>
    <name type="common">Rape pollen beetle</name>
    <name type="synonym">Meligethes aeneus</name>
    <dbReference type="NCBI Taxonomy" id="1431903"/>
    <lineage>
        <taxon>Eukaryota</taxon>
        <taxon>Metazoa</taxon>
        <taxon>Ecdysozoa</taxon>
        <taxon>Arthropoda</taxon>
        <taxon>Hexapoda</taxon>
        <taxon>Insecta</taxon>
        <taxon>Pterygota</taxon>
        <taxon>Neoptera</taxon>
        <taxon>Endopterygota</taxon>
        <taxon>Coleoptera</taxon>
        <taxon>Polyphaga</taxon>
        <taxon>Cucujiformia</taxon>
        <taxon>Nitidulidae</taxon>
        <taxon>Meligethinae</taxon>
        <taxon>Brassicogethes</taxon>
    </lineage>
</organism>
<evidence type="ECO:0000313" key="8">
    <source>
        <dbReference type="Proteomes" id="UP001154078"/>
    </source>
</evidence>
<dbReference type="Pfam" id="PF10639">
    <property type="entry name" value="TMEM234"/>
    <property type="match status" value="1"/>
</dbReference>
<accession>A0A9P0FBZ7</accession>
<dbReference type="OrthoDB" id="43458at2759"/>
<feature type="transmembrane region" description="Helical" evidence="6">
    <location>
        <begin position="110"/>
        <end position="129"/>
    </location>
</feature>
<dbReference type="Proteomes" id="UP001154078">
    <property type="component" value="Chromosome 1"/>
</dbReference>
<comment type="similarity">
    <text evidence="2">Belongs to the TMEM234 family.</text>
</comment>
<dbReference type="Gene3D" id="1.10.3730.20">
    <property type="match status" value="1"/>
</dbReference>
<dbReference type="PANTHER" id="PTHR28668">
    <property type="entry name" value="TRANSMEMBRANE PROTEIN 234"/>
    <property type="match status" value="1"/>
</dbReference>
<evidence type="ECO:0000256" key="6">
    <source>
        <dbReference type="SAM" id="Phobius"/>
    </source>
</evidence>
<reference evidence="7" key="1">
    <citation type="submission" date="2021-12" db="EMBL/GenBank/DDBJ databases">
        <authorList>
            <person name="King R."/>
        </authorList>
    </citation>
    <scope>NUCLEOTIDE SEQUENCE</scope>
</reference>
<evidence type="ECO:0000256" key="3">
    <source>
        <dbReference type="ARBA" id="ARBA00022692"/>
    </source>
</evidence>